<organism evidence="2 3">
    <name type="scientific">Streptacidiphilus cavernicola</name>
    <dbReference type="NCBI Taxonomy" id="3342716"/>
    <lineage>
        <taxon>Bacteria</taxon>
        <taxon>Bacillati</taxon>
        <taxon>Actinomycetota</taxon>
        <taxon>Actinomycetes</taxon>
        <taxon>Kitasatosporales</taxon>
        <taxon>Streptomycetaceae</taxon>
        <taxon>Streptacidiphilus</taxon>
    </lineage>
</organism>
<comment type="caution">
    <text evidence="2">The sequence shown here is derived from an EMBL/GenBank/DDBJ whole genome shotgun (WGS) entry which is preliminary data.</text>
</comment>
<protein>
    <submittedName>
        <fullName evidence="2">Uncharacterized protein</fullName>
    </submittedName>
</protein>
<keyword evidence="3" id="KW-1185">Reference proteome</keyword>
<evidence type="ECO:0000313" key="2">
    <source>
        <dbReference type="EMBL" id="MFC1421087.1"/>
    </source>
</evidence>
<sequence length="109" mass="11585">MDIVHLSLERRPATDPTPAGEVADAVDVLWAHAGPDDGLEHASGRAAPDRLDLLLYLRTGRAAAHHGGPSAEYRAAQLIARCYRASHHLQGRYLAPAPASTTPPNQPPA</sequence>
<dbReference type="Proteomes" id="UP001592531">
    <property type="component" value="Unassembled WGS sequence"/>
</dbReference>
<name>A0ABV6W5R0_9ACTN</name>
<evidence type="ECO:0000256" key="1">
    <source>
        <dbReference type="SAM" id="MobiDB-lite"/>
    </source>
</evidence>
<accession>A0ABV6W5R0</accession>
<dbReference type="EMBL" id="JBHFAB010000033">
    <property type="protein sequence ID" value="MFC1421087.1"/>
    <property type="molecule type" value="Genomic_DNA"/>
</dbReference>
<reference evidence="2 3" key="1">
    <citation type="submission" date="2024-09" db="EMBL/GenBank/DDBJ databases">
        <authorList>
            <person name="Lee S.D."/>
        </authorList>
    </citation>
    <scope>NUCLEOTIDE SEQUENCE [LARGE SCALE GENOMIC DNA]</scope>
    <source>
        <strain evidence="2 3">N8-3</strain>
    </source>
</reference>
<feature type="region of interest" description="Disordered" evidence="1">
    <location>
        <begin position="1"/>
        <end position="20"/>
    </location>
</feature>
<evidence type="ECO:0000313" key="3">
    <source>
        <dbReference type="Proteomes" id="UP001592531"/>
    </source>
</evidence>
<proteinExistence type="predicted"/>
<dbReference type="RefSeq" id="WP_380543607.1">
    <property type="nucleotide sequence ID" value="NZ_JBHFAB010000033.1"/>
</dbReference>
<gene>
    <name evidence="2" type="ORF">ACEZDE_31255</name>
</gene>